<proteinExistence type="predicted"/>
<evidence type="ECO:0000256" key="5">
    <source>
        <dbReference type="ARBA" id="ARBA00023163"/>
    </source>
</evidence>
<keyword evidence="4" id="KW-0238">DNA-binding</keyword>
<dbReference type="Proteomes" id="UP000190312">
    <property type="component" value="Unassembled WGS sequence"/>
</dbReference>
<evidence type="ECO:0000256" key="3">
    <source>
        <dbReference type="ARBA" id="ARBA00023015"/>
    </source>
</evidence>
<evidence type="ECO:0000256" key="2">
    <source>
        <dbReference type="ARBA" id="ARBA00022833"/>
    </source>
</evidence>
<evidence type="ECO:0000256" key="7">
    <source>
        <dbReference type="SAM" id="MobiDB-lite"/>
    </source>
</evidence>
<comment type="subcellular location">
    <subcellularLocation>
        <location evidence="1">Nucleus</location>
    </subcellularLocation>
</comment>
<evidence type="ECO:0000313" key="9">
    <source>
        <dbReference type="Proteomes" id="UP000190312"/>
    </source>
</evidence>
<dbReference type="EMBL" id="MKZY01000003">
    <property type="protein sequence ID" value="OOO10850.1"/>
    <property type="molecule type" value="Genomic_DNA"/>
</dbReference>
<dbReference type="AlphaFoldDB" id="A0A1S9DPB5"/>
<dbReference type="PANTHER" id="PTHR31845:SF32">
    <property type="entry name" value="MISCELLANEOUS ZN(II)2CYS6 TRANSCRIPTION FACTOR (EUROFUNG)-RELATED"/>
    <property type="match status" value="1"/>
</dbReference>
<dbReference type="GO" id="GO:0000976">
    <property type="term" value="F:transcription cis-regulatory region binding"/>
    <property type="evidence" value="ECO:0007669"/>
    <property type="project" value="TreeGrafter"/>
</dbReference>
<feature type="region of interest" description="Disordered" evidence="7">
    <location>
        <begin position="1"/>
        <end position="30"/>
    </location>
</feature>
<comment type="caution">
    <text evidence="8">The sequence shown here is derived from an EMBL/GenBank/DDBJ whole genome shotgun (WGS) entry which is preliminary data.</text>
</comment>
<feature type="compositionally biased region" description="Polar residues" evidence="7">
    <location>
        <begin position="1"/>
        <end position="12"/>
    </location>
</feature>
<evidence type="ECO:0000256" key="1">
    <source>
        <dbReference type="ARBA" id="ARBA00004123"/>
    </source>
</evidence>
<dbReference type="VEuPathDB" id="FungiDB:AO090012000031"/>
<keyword evidence="6" id="KW-0539">Nucleus</keyword>
<dbReference type="GO" id="GO:0000981">
    <property type="term" value="F:DNA-binding transcription factor activity, RNA polymerase II-specific"/>
    <property type="evidence" value="ECO:0007669"/>
    <property type="project" value="TreeGrafter"/>
</dbReference>
<dbReference type="PANTHER" id="PTHR31845">
    <property type="entry name" value="FINGER DOMAIN PROTEIN, PUTATIVE-RELATED"/>
    <property type="match status" value="1"/>
</dbReference>
<protein>
    <recommendedName>
        <fullName evidence="10">Transcription factor domain-containing protein</fullName>
    </recommendedName>
</protein>
<keyword evidence="2" id="KW-0862">Zinc</keyword>
<keyword evidence="3" id="KW-0805">Transcription regulation</keyword>
<name>A0A1S9DPB5_ASPOZ</name>
<dbReference type="OrthoDB" id="1600564at2759"/>
<feature type="compositionally biased region" description="Basic and acidic residues" evidence="7">
    <location>
        <begin position="13"/>
        <end position="30"/>
    </location>
</feature>
<evidence type="ECO:0000256" key="6">
    <source>
        <dbReference type="ARBA" id="ARBA00023242"/>
    </source>
</evidence>
<evidence type="ECO:0000256" key="4">
    <source>
        <dbReference type="ARBA" id="ARBA00023125"/>
    </source>
</evidence>
<dbReference type="eggNOG" id="ENOG502SD7F">
    <property type="taxonomic scope" value="Eukaryota"/>
</dbReference>
<dbReference type="VEuPathDB" id="FungiDB:AO090012000030"/>
<dbReference type="CDD" id="cd12148">
    <property type="entry name" value="fungal_TF_MHR"/>
    <property type="match status" value="1"/>
</dbReference>
<gene>
    <name evidence="8" type="ORF">OAory_01073200</name>
</gene>
<organism evidence="8 9">
    <name type="scientific">Aspergillus oryzae</name>
    <name type="common">Yellow koji mold</name>
    <dbReference type="NCBI Taxonomy" id="5062"/>
    <lineage>
        <taxon>Eukaryota</taxon>
        <taxon>Fungi</taxon>
        <taxon>Dikarya</taxon>
        <taxon>Ascomycota</taxon>
        <taxon>Pezizomycotina</taxon>
        <taxon>Eurotiomycetes</taxon>
        <taxon>Eurotiomycetidae</taxon>
        <taxon>Eurotiales</taxon>
        <taxon>Aspergillaceae</taxon>
        <taxon>Aspergillus</taxon>
        <taxon>Aspergillus subgen. Circumdati</taxon>
    </lineage>
</organism>
<sequence length="496" mass="56263">MQSPGITLQSSSDSERAREGETSLEGHAEESSSALSLYDIRTRTPVSVLPALNDASNFVHIPCDTSTRLLEQFRNENLNYLPCIHIPPHVTPQELMQEKPFFWYCLTAVLTPNLIERESLFTKVHDTIYQKLVVETTPSMDLLLGLMTFMSWKVYCAKPFLNFYSHLLTGLVSELGINKAPRKDQSVLQGFNRAAGLKTEPAMKRTLEERRAVLGCFVITSSIASSLFKSDALRWTPHMEENLEILASTKECFGDELLVWLVRIQLVVDKSYHLRRDGENCHSSPLVTDVLQSQLELVKRQIPAYLKNNHVICMYFSNAELAIHEVFIKAPIPTNSPDPQSLKSLHTCLLAAKSWLDVWLCVPPEHYMGVSFTIFFQFCRALVDLFMLSTLDDPTWDRKAVQDCVNLFHYLDLLQTKFKRSSDQPGQDGEATIFSKGVSMISAIKERWGPSLMEARPYLPTTEMANPTVHDTLDNPGDLKLDGMDDAWMMELFGFL</sequence>
<evidence type="ECO:0000313" key="8">
    <source>
        <dbReference type="EMBL" id="OOO10850.1"/>
    </source>
</evidence>
<evidence type="ECO:0008006" key="10">
    <source>
        <dbReference type="Google" id="ProtNLM"/>
    </source>
</evidence>
<dbReference type="InterPro" id="IPR051089">
    <property type="entry name" value="prtT"/>
</dbReference>
<reference evidence="8 9" key="1">
    <citation type="submission" date="2016-10" db="EMBL/GenBank/DDBJ databases">
        <title>Genome sequencing of Aspergillus oryzae BCC7051.</title>
        <authorList>
            <person name="Thammarongtham C."/>
            <person name="Vorapreeda T."/>
            <person name="Nookaew I."/>
            <person name="Srisuk T."/>
            <person name="Land M."/>
            <person name="Jeennor S."/>
            <person name="Laoteng K."/>
        </authorList>
    </citation>
    <scope>NUCLEOTIDE SEQUENCE [LARGE SCALE GENOMIC DNA]</scope>
    <source>
        <strain evidence="8 9">BCC7051</strain>
    </source>
</reference>
<dbReference type="GO" id="GO:0005634">
    <property type="term" value="C:nucleus"/>
    <property type="evidence" value="ECO:0007669"/>
    <property type="project" value="UniProtKB-SubCell"/>
</dbReference>
<accession>A0A1S9DPB5</accession>
<keyword evidence="5" id="KW-0804">Transcription</keyword>